<proteinExistence type="predicted"/>
<reference evidence="1 2" key="1">
    <citation type="journal article" date="2018" name="Nat. Ecol. Evol.">
        <title>Shark genomes provide insights into elasmobranch evolution and the origin of vertebrates.</title>
        <authorList>
            <person name="Hara Y"/>
            <person name="Yamaguchi K"/>
            <person name="Onimaru K"/>
            <person name="Kadota M"/>
            <person name="Koyanagi M"/>
            <person name="Keeley SD"/>
            <person name="Tatsumi K"/>
            <person name="Tanaka K"/>
            <person name="Motone F"/>
            <person name="Kageyama Y"/>
            <person name="Nozu R"/>
            <person name="Adachi N"/>
            <person name="Nishimura O"/>
            <person name="Nakagawa R"/>
            <person name="Tanegashima C"/>
            <person name="Kiyatake I"/>
            <person name="Matsumoto R"/>
            <person name="Murakumo K"/>
            <person name="Nishida K"/>
            <person name="Terakita A"/>
            <person name="Kuratani S"/>
            <person name="Sato K"/>
            <person name="Hyodo S Kuraku.S."/>
        </authorList>
    </citation>
    <scope>NUCLEOTIDE SEQUENCE [LARGE SCALE GENOMIC DNA]</scope>
</reference>
<sequence>MPGRIRRGLRKGRAASCRHTNEQWWLWVLAFARTTVDRPACLRRADVRHEAIELLAQPRTLDRQRTRRVQHFLGGGSGLGRTAVDLGDAGCGFLGALRDVLNAARDFLRCRALLLDRACNVGRDPGDLPDRAADLLDRGNRFLR</sequence>
<comment type="caution">
    <text evidence="1">The sequence shown here is derived from an EMBL/GenBank/DDBJ whole genome shotgun (WGS) entry which is preliminary data.</text>
</comment>
<organism evidence="1 2">
    <name type="scientific">Chiloscyllium punctatum</name>
    <name type="common">Brownbanded bambooshark</name>
    <name type="synonym">Hemiscyllium punctatum</name>
    <dbReference type="NCBI Taxonomy" id="137246"/>
    <lineage>
        <taxon>Eukaryota</taxon>
        <taxon>Metazoa</taxon>
        <taxon>Chordata</taxon>
        <taxon>Craniata</taxon>
        <taxon>Vertebrata</taxon>
        <taxon>Chondrichthyes</taxon>
        <taxon>Elasmobranchii</taxon>
        <taxon>Galeomorphii</taxon>
        <taxon>Galeoidea</taxon>
        <taxon>Orectolobiformes</taxon>
        <taxon>Hemiscylliidae</taxon>
        <taxon>Chiloscyllium</taxon>
    </lineage>
</organism>
<protein>
    <submittedName>
        <fullName evidence="1">Uncharacterized protein</fullName>
    </submittedName>
</protein>
<dbReference type="EMBL" id="BEZZ01219520">
    <property type="protein sequence ID" value="GCC47420.1"/>
    <property type="molecule type" value="Genomic_DNA"/>
</dbReference>
<evidence type="ECO:0000313" key="1">
    <source>
        <dbReference type="EMBL" id="GCC47420.1"/>
    </source>
</evidence>
<name>A0A401TXR3_CHIPU</name>
<accession>A0A401TXR3</accession>
<keyword evidence="2" id="KW-1185">Reference proteome</keyword>
<dbReference type="AlphaFoldDB" id="A0A401TXR3"/>
<evidence type="ECO:0000313" key="2">
    <source>
        <dbReference type="Proteomes" id="UP000287033"/>
    </source>
</evidence>
<feature type="non-terminal residue" evidence="1">
    <location>
        <position position="144"/>
    </location>
</feature>
<gene>
    <name evidence="1" type="ORF">chiPu_0031797</name>
</gene>
<dbReference type="Proteomes" id="UP000287033">
    <property type="component" value="Unassembled WGS sequence"/>
</dbReference>